<proteinExistence type="predicted"/>
<name>A0ABN4M3B1_9BACT</name>
<dbReference type="EMBL" id="CP014206">
    <property type="protein sequence ID" value="AMK12472.1"/>
    <property type="molecule type" value="Genomic_DNA"/>
</dbReference>
<dbReference type="Pfam" id="PF07693">
    <property type="entry name" value="KAP_NTPase"/>
    <property type="match status" value="1"/>
</dbReference>
<dbReference type="InterPro" id="IPR027417">
    <property type="entry name" value="P-loop_NTPase"/>
</dbReference>
<evidence type="ECO:0000259" key="1">
    <source>
        <dbReference type="Pfam" id="PF07693"/>
    </source>
</evidence>
<dbReference type="PANTHER" id="PTHR22674:SF6">
    <property type="entry name" value="NTPASE KAP FAMILY P-LOOP DOMAIN-CONTAINING PROTEIN 1"/>
    <property type="match status" value="1"/>
</dbReference>
<feature type="domain" description="KAP NTPase" evidence="1">
    <location>
        <begin position="59"/>
        <end position="319"/>
    </location>
</feature>
<dbReference type="PANTHER" id="PTHR22674">
    <property type="entry name" value="NTPASE, KAP FAMILY P-LOOP DOMAIN-CONTAINING 1"/>
    <property type="match status" value="1"/>
</dbReference>
<keyword evidence="3" id="KW-1185">Reference proteome</keyword>
<reference evidence="2 3" key="1">
    <citation type="journal article" date="2016" name="Front. Microbiol.">
        <title>Genome Sequence of the Piezophilic, Mesophilic Sulfate-Reducing Bacterium Desulfovibrio indicus J2T.</title>
        <authorList>
            <person name="Cao J."/>
            <person name="Maignien L."/>
            <person name="Shao Z."/>
            <person name="Alain K."/>
            <person name="Jebbar M."/>
        </authorList>
    </citation>
    <scope>NUCLEOTIDE SEQUENCE [LARGE SCALE GENOMIC DNA]</scope>
    <source>
        <strain evidence="2 3">J2</strain>
    </source>
</reference>
<gene>
    <name evidence="2" type="ORF">AWY79_15870</name>
</gene>
<accession>A0ABN4M3B1</accession>
<evidence type="ECO:0000313" key="2">
    <source>
        <dbReference type="EMBL" id="AMK12472.1"/>
    </source>
</evidence>
<protein>
    <recommendedName>
        <fullName evidence="1">KAP NTPase domain-containing protein</fullName>
    </recommendedName>
</protein>
<dbReference type="InterPro" id="IPR052754">
    <property type="entry name" value="NTPase_KAP_P-loop"/>
</dbReference>
<sequence>MRLQNTGMNMLKRNIELNFSSDELKKRERDGETNPWFASDQLDRGAHVNAITDLMLTTEGSFVLTLSSPWGTGKTTFMRMWKAYLEYRGRTCILFNAWQNDYADNPFLTFIAEMCEQLEALNKRDTRALRTALDGVKKIGKKLFPRLLSIGVKTGLGISVDFEKLGKELFGGDGKAAKDICAALTQLAGDSLEGYASEVLEGHSSTKKLVQDFRQQLEAVVSALGDHGPLFFFVDELDRCKPTYAVELLEAVKHLFETSGIIFVLSLDREQLGHSVKAAYGDGIDADGYLRRFIDLEYRIPDPDKVRFIQHLAHSYGFQDYPVFSSSYSRHGAQTFINEFSMIAQYYSLRTIEKAFLRGSILMGGIEPYQCFGDCTFWPHFIFMRELSADYFKQIVENGDIPEKLPLEFSANFPGLNPSAMHLWGRLKHKYEQGDYDMNATVGRHSAFEDDVRLAVYFFKQRGVHLIDNVVRLLDLSERLVPIVPPESHG</sequence>
<dbReference type="InterPro" id="IPR011646">
    <property type="entry name" value="KAP_P-loop"/>
</dbReference>
<dbReference type="Gene3D" id="3.40.50.300">
    <property type="entry name" value="P-loop containing nucleotide triphosphate hydrolases"/>
    <property type="match status" value="1"/>
</dbReference>
<organism evidence="2 3">
    <name type="scientific">Pseudodesulfovibrio indicus</name>
    <dbReference type="NCBI Taxonomy" id="1716143"/>
    <lineage>
        <taxon>Bacteria</taxon>
        <taxon>Pseudomonadati</taxon>
        <taxon>Thermodesulfobacteriota</taxon>
        <taxon>Desulfovibrionia</taxon>
        <taxon>Desulfovibrionales</taxon>
        <taxon>Desulfovibrionaceae</taxon>
    </lineage>
</organism>
<dbReference type="Proteomes" id="UP000055611">
    <property type="component" value="Chromosome"/>
</dbReference>
<dbReference type="SUPFAM" id="SSF52540">
    <property type="entry name" value="P-loop containing nucleoside triphosphate hydrolases"/>
    <property type="match status" value="1"/>
</dbReference>
<evidence type="ECO:0000313" key="3">
    <source>
        <dbReference type="Proteomes" id="UP000055611"/>
    </source>
</evidence>